<dbReference type="PRINTS" id="PR00789">
    <property type="entry name" value="OSIALOPTASE"/>
</dbReference>
<feature type="binding site" evidence="6">
    <location>
        <position position="140"/>
    </location>
    <ligand>
        <name>Fe cation</name>
        <dbReference type="ChEBI" id="CHEBI:24875"/>
    </ligand>
</feature>
<dbReference type="InterPro" id="IPR043129">
    <property type="entry name" value="ATPase_NBD"/>
</dbReference>
<comment type="function">
    <text evidence="6">Required for the formation of a threonylcarbamoyl group on adenosine at position 37 (t(6)A37) in tRNAs that read codons beginning with adenine. Is involved in the transfer of the threonylcarbamoyl moiety of threonylcarbamoyl-AMP (TC-AMP) to the N6 group of A37, together with TsaE and TsaB. TsaD likely plays a direct catalytic role in this reaction.</text>
</comment>
<comment type="catalytic activity">
    <reaction evidence="5 6">
        <text>L-threonylcarbamoyladenylate + adenosine(37) in tRNA = N(6)-L-threonylcarbamoyladenosine(37) in tRNA + AMP + H(+)</text>
        <dbReference type="Rhea" id="RHEA:37059"/>
        <dbReference type="Rhea" id="RHEA-COMP:10162"/>
        <dbReference type="Rhea" id="RHEA-COMP:10163"/>
        <dbReference type="ChEBI" id="CHEBI:15378"/>
        <dbReference type="ChEBI" id="CHEBI:73682"/>
        <dbReference type="ChEBI" id="CHEBI:74411"/>
        <dbReference type="ChEBI" id="CHEBI:74418"/>
        <dbReference type="ChEBI" id="CHEBI:456215"/>
        <dbReference type="EC" id="2.3.1.234"/>
    </reaction>
</comment>
<feature type="binding site" evidence="6">
    <location>
        <position position="216"/>
    </location>
    <ligand>
        <name>substrate</name>
    </ligand>
</feature>
<sequence>MLIKTILAIETSCDETSASVLQVNPRGEPRANLKVKVLSSVVYSQVLTHRKTQGVVPEVAAREHSVKIIPVIKKALLDAQIVLKQSSLSRKEFISKHIDYIAVTTNPGLFGSLMVGVETAKTLSYLYNKPIIPVNHIHGHLASVLTEKLTSQTGLDKKAQKVLFPMITLTVSGGHTNLVLSKKLGDYQIVGKTLDDAAGEAFDKIAKMLDLDYPGGVEVARIADQYQQEVVSSKYYVLSEDKRIPHNISPIIHNTDFNFPRPVLHSHDFNFSFSGLKTAVYYQLRKMDKRCIKIMQGYICYEAQKAIVEVLVAKTLKAAEKYQVKTVGLAGGVASNFFLRKKLKFKIKNLKLKIALSVAPKELCTDNATMIALSAGIDLYLGRNIKSWERVVASSN</sequence>
<comment type="cofactor">
    <cofactor evidence="6">
        <name>Fe(2+)</name>
        <dbReference type="ChEBI" id="CHEBI:29033"/>
    </cofactor>
    <text evidence="6">Binds 1 Fe(2+) ion per subunit.</text>
</comment>
<keyword evidence="6" id="KW-0408">Iron</keyword>
<dbReference type="GO" id="GO:0005737">
    <property type="term" value="C:cytoplasm"/>
    <property type="evidence" value="ECO:0007669"/>
    <property type="project" value="UniProtKB-SubCell"/>
</dbReference>
<dbReference type="InterPro" id="IPR000905">
    <property type="entry name" value="Gcp-like_dom"/>
</dbReference>
<feature type="binding site" evidence="6">
    <location>
        <position position="336"/>
    </location>
    <ligand>
        <name>substrate</name>
    </ligand>
</feature>
<dbReference type="InterPro" id="IPR022450">
    <property type="entry name" value="TsaD"/>
</dbReference>
<comment type="subcellular location">
    <subcellularLocation>
        <location evidence="6">Cytoplasm</location>
    </subcellularLocation>
</comment>
<name>A0A2M7W413_9BACT</name>
<dbReference type="GO" id="GO:0005506">
    <property type="term" value="F:iron ion binding"/>
    <property type="evidence" value="ECO:0007669"/>
    <property type="project" value="UniProtKB-UniRule"/>
</dbReference>
<feature type="binding site" evidence="6">
    <location>
        <position position="366"/>
    </location>
    <ligand>
        <name>Fe cation</name>
        <dbReference type="ChEBI" id="CHEBI:24875"/>
    </ligand>
</feature>
<evidence type="ECO:0000259" key="7">
    <source>
        <dbReference type="Pfam" id="PF00814"/>
    </source>
</evidence>
<keyword evidence="6" id="KW-0963">Cytoplasm</keyword>
<dbReference type="Proteomes" id="UP000230137">
    <property type="component" value="Unassembled WGS sequence"/>
</dbReference>
<dbReference type="HAMAP" id="MF_01445">
    <property type="entry name" value="TsaD"/>
    <property type="match status" value="1"/>
</dbReference>
<dbReference type="Gene3D" id="3.30.420.40">
    <property type="match status" value="2"/>
</dbReference>
<dbReference type="Pfam" id="PF00814">
    <property type="entry name" value="TsaD"/>
    <property type="match status" value="1"/>
</dbReference>
<comment type="similarity">
    <text evidence="6">Belongs to the KAE1 / TsaD family.</text>
</comment>
<dbReference type="InterPro" id="IPR017861">
    <property type="entry name" value="KAE1/TsaD"/>
</dbReference>
<dbReference type="SUPFAM" id="SSF53067">
    <property type="entry name" value="Actin-like ATPase domain"/>
    <property type="match status" value="2"/>
</dbReference>
<proteinExistence type="inferred from homology"/>
<dbReference type="GO" id="GO:0002949">
    <property type="term" value="P:tRNA threonylcarbamoyladenosine modification"/>
    <property type="evidence" value="ECO:0007669"/>
    <property type="project" value="UniProtKB-UniRule"/>
</dbReference>
<dbReference type="EMBL" id="PFQF01000028">
    <property type="protein sequence ID" value="PJA20406.1"/>
    <property type="molecule type" value="Genomic_DNA"/>
</dbReference>
<dbReference type="PANTHER" id="PTHR11735">
    <property type="entry name" value="TRNA N6-ADENOSINE THREONYLCARBAMOYLTRANSFERASE"/>
    <property type="match status" value="1"/>
</dbReference>
<comment type="caution">
    <text evidence="6">Lacks conserved residue(s) required for the propagation of feature annotation.</text>
</comment>
<comment type="caution">
    <text evidence="8">The sequence shown here is derived from an EMBL/GenBank/DDBJ whole genome shotgun (WGS) entry which is preliminary data.</text>
</comment>
<keyword evidence="3 6" id="KW-0479">Metal-binding</keyword>
<feature type="binding site" evidence="6">
    <location>
        <begin position="170"/>
        <end position="174"/>
    </location>
    <ligand>
        <name>substrate</name>
    </ligand>
</feature>
<accession>A0A2M7W413</accession>
<dbReference type="InterPro" id="IPR017860">
    <property type="entry name" value="Peptidase_M22_CS"/>
</dbReference>
<evidence type="ECO:0000256" key="2">
    <source>
        <dbReference type="ARBA" id="ARBA00022694"/>
    </source>
</evidence>
<reference evidence="9" key="1">
    <citation type="submission" date="2017-09" db="EMBL/GenBank/DDBJ databases">
        <title>Depth-based differentiation of microbial function through sediment-hosted aquifers and enrichment of novel symbionts in the deep terrestrial subsurface.</title>
        <authorList>
            <person name="Probst A.J."/>
            <person name="Ladd B."/>
            <person name="Jarett J.K."/>
            <person name="Geller-Mcgrath D.E."/>
            <person name="Sieber C.M.K."/>
            <person name="Emerson J.B."/>
            <person name="Anantharaman K."/>
            <person name="Thomas B.C."/>
            <person name="Malmstrom R."/>
            <person name="Stieglmeier M."/>
            <person name="Klingl A."/>
            <person name="Woyke T."/>
            <person name="Ryan C.M."/>
            <person name="Banfield J.F."/>
        </authorList>
    </citation>
    <scope>NUCLEOTIDE SEQUENCE [LARGE SCALE GENOMIC DNA]</scope>
</reference>
<dbReference type="PROSITE" id="PS01016">
    <property type="entry name" value="GLYCOPROTEASE"/>
    <property type="match status" value="1"/>
</dbReference>
<dbReference type="EC" id="2.3.1.234" evidence="6"/>
<evidence type="ECO:0000256" key="1">
    <source>
        <dbReference type="ARBA" id="ARBA00022679"/>
    </source>
</evidence>
<evidence type="ECO:0000256" key="3">
    <source>
        <dbReference type="ARBA" id="ARBA00022723"/>
    </source>
</evidence>
<evidence type="ECO:0000313" key="9">
    <source>
        <dbReference type="Proteomes" id="UP000230137"/>
    </source>
</evidence>
<feature type="domain" description="Gcp-like" evidence="7">
    <location>
        <begin position="36"/>
        <end position="372"/>
    </location>
</feature>
<dbReference type="GO" id="GO:0061711">
    <property type="term" value="F:tRNA N(6)-L-threonylcarbamoyladenine synthase activity"/>
    <property type="evidence" value="ECO:0007669"/>
    <property type="project" value="UniProtKB-EC"/>
</dbReference>
<dbReference type="PANTHER" id="PTHR11735:SF6">
    <property type="entry name" value="TRNA N6-ADENOSINE THREONYLCARBAMOYLTRANSFERASE, MITOCHONDRIAL"/>
    <property type="match status" value="1"/>
</dbReference>
<protein>
    <recommendedName>
        <fullName evidence="6">tRNA N6-adenosine threonylcarbamoyltransferase</fullName>
        <ecNumber evidence="6">2.3.1.234</ecNumber>
    </recommendedName>
    <alternativeName>
        <fullName evidence="6">N6-L-threonylcarbamoyladenine synthase</fullName>
        <shortName evidence="6">t(6)A synthase</shortName>
    </alternativeName>
    <alternativeName>
        <fullName evidence="6">t(6)A37 threonylcarbamoyladenosine biosynthesis protein TsaD</fullName>
    </alternativeName>
    <alternativeName>
        <fullName evidence="6">tRNA threonylcarbamoyladenosine biosynthesis protein TsaD</fullName>
    </alternativeName>
</protein>
<dbReference type="AlphaFoldDB" id="A0A2M7W413"/>
<evidence type="ECO:0000256" key="4">
    <source>
        <dbReference type="ARBA" id="ARBA00023315"/>
    </source>
</evidence>
<evidence type="ECO:0000313" key="8">
    <source>
        <dbReference type="EMBL" id="PJA20406.1"/>
    </source>
</evidence>
<feature type="binding site" evidence="6">
    <location>
        <position position="203"/>
    </location>
    <ligand>
        <name>substrate</name>
    </ligand>
</feature>
<evidence type="ECO:0000256" key="5">
    <source>
        <dbReference type="ARBA" id="ARBA00048117"/>
    </source>
</evidence>
<gene>
    <name evidence="6" type="primary">tsaD</name>
    <name evidence="8" type="ORF">COX60_01725</name>
</gene>
<keyword evidence="4 6" id="KW-0012">Acyltransferase</keyword>
<keyword evidence="2 6" id="KW-0819">tRNA processing</keyword>
<keyword evidence="1 6" id="KW-0808">Transferase</keyword>
<organism evidence="8 9">
    <name type="scientific">Candidatus Berkelbacteria bacterium CG_4_10_14_0_2_um_filter_35_9_33_12</name>
    <dbReference type="NCBI Taxonomy" id="1974499"/>
    <lineage>
        <taxon>Bacteria</taxon>
        <taxon>Candidatus Berkelbacteria</taxon>
    </lineage>
</organism>
<evidence type="ECO:0000256" key="6">
    <source>
        <dbReference type="HAMAP-Rule" id="MF_01445"/>
    </source>
</evidence>
<feature type="binding site" evidence="6">
    <location>
        <position position="136"/>
    </location>
    <ligand>
        <name>Fe cation</name>
        <dbReference type="ChEBI" id="CHEBI:24875"/>
    </ligand>
</feature>